<dbReference type="Gene3D" id="1.20.59.10">
    <property type="entry name" value="Chorismate mutase"/>
    <property type="match status" value="1"/>
</dbReference>
<protein>
    <recommendedName>
        <fullName evidence="3">Chorismate mutase domain-containing protein</fullName>
    </recommendedName>
</protein>
<sequence>MTELEKYRDQIDALDEQLIALFEERMNVARGVGEYKKERGLPILNAEREAIVIEKNVARVKDESLKEVAKVFLQTMMDLSKEVQKHLMED</sequence>
<dbReference type="InterPro" id="IPR036263">
    <property type="entry name" value="Chorismate_II_sf"/>
</dbReference>
<dbReference type="Pfam" id="PF01817">
    <property type="entry name" value="CM_2"/>
    <property type="match status" value="1"/>
</dbReference>
<dbReference type="GO" id="GO:0009697">
    <property type="term" value="P:salicylic acid biosynthetic process"/>
    <property type="evidence" value="ECO:0007669"/>
    <property type="project" value="TreeGrafter"/>
</dbReference>
<dbReference type="SUPFAM" id="SSF48600">
    <property type="entry name" value="Chorismate mutase II"/>
    <property type="match status" value="1"/>
</dbReference>
<dbReference type="AlphaFoldDB" id="A0A0X8H1G1"/>
<evidence type="ECO:0000313" key="5">
    <source>
        <dbReference type="Proteomes" id="UP000063781"/>
    </source>
</evidence>
<dbReference type="Proteomes" id="UP000063781">
    <property type="component" value="Chromosome"/>
</dbReference>
<evidence type="ECO:0000256" key="1">
    <source>
        <dbReference type="ARBA" id="ARBA00023235"/>
    </source>
</evidence>
<dbReference type="PANTHER" id="PTHR38041:SF1">
    <property type="entry name" value="CHORISMATE MUTASE"/>
    <property type="match status" value="1"/>
</dbReference>
<organism evidence="4 5">
    <name type="scientific">Erysipelothrix larvae</name>
    <dbReference type="NCBI Taxonomy" id="1514105"/>
    <lineage>
        <taxon>Bacteria</taxon>
        <taxon>Bacillati</taxon>
        <taxon>Bacillota</taxon>
        <taxon>Erysipelotrichia</taxon>
        <taxon>Erysipelotrichales</taxon>
        <taxon>Erysipelotrichaceae</taxon>
        <taxon>Erysipelothrix</taxon>
    </lineage>
</organism>
<feature type="domain" description="Chorismate mutase" evidence="3">
    <location>
        <begin position="1"/>
        <end position="88"/>
    </location>
</feature>
<dbReference type="NCBIfam" id="TIGR01805">
    <property type="entry name" value="CM_mono_grmpos"/>
    <property type="match status" value="1"/>
</dbReference>
<keyword evidence="5" id="KW-1185">Reference proteome</keyword>
<evidence type="ECO:0000256" key="2">
    <source>
        <dbReference type="SAM" id="Coils"/>
    </source>
</evidence>
<evidence type="ECO:0000313" key="4">
    <source>
        <dbReference type="EMBL" id="AMC94330.1"/>
    </source>
</evidence>
<gene>
    <name evidence="4" type="ORF">AOC36_10205</name>
</gene>
<dbReference type="KEGG" id="erl:AOC36_10205"/>
<evidence type="ECO:0000259" key="3">
    <source>
        <dbReference type="PROSITE" id="PS51168"/>
    </source>
</evidence>
<dbReference type="PROSITE" id="PS51168">
    <property type="entry name" value="CHORISMATE_MUT_2"/>
    <property type="match status" value="1"/>
</dbReference>
<dbReference type="STRING" id="1514105.AOC36_10205"/>
<dbReference type="InterPro" id="IPR036979">
    <property type="entry name" value="CM_dom_sf"/>
</dbReference>
<dbReference type="EMBL" id="CP013213">
    <property type="protein sequence ID" value="AMC94330.1"/>
    <property type="molecule type" value="Genomic_DNA"/>
</dbReference>
<dbReference type="InterPro" id="IPR002701">
    <property type="entry name" value="CM_II_prokaryot"/>
</dbReference>
<keyword evidence="2" id="KW-0175">Coiled coil</keyword>
<dbReference type="GO" id="GO:0004106">
    <property type="term" value="F:chorismate mutase activity"/>
    <property type="evidence" value="ECO:0007669"/>
    <property type="project" value="InterPro"/>
</dbReference>
<dbReference type="GO" id="GO:0046417">
    <property type="term" value="P:chorismate metabolic process"/>
    <property type="evidence" value="ECO:0007669"/>
    <property type="project" value="InterPro"/>
</dbReference>
<feature type="coiled-coil region" evidence="2">
    <location>
        <begin position="4"/>
        <end position="63"/>
    </location>
</feature>
<dbReference type="InterPro" id="IPR051331">
    <property type="entry name" value="Chorismate_mutase-related"/>
</dbReference>
<accession>A0A0X8H1G1</accession>
<proteinExistence type="predicted"/>
<keyword evidence="1" id="KW-0413">Isomerase</keyword>
<dbReference type="SMART" id="SM00830">
    <property type="entry name" value="CM_2"/>
    <property type="match status" value="1"/>
</dbReference>
<dbReference type="PANTHER" id="PTHR38041">
    <property type="entry name" value="CHORISMATE MUTASE"/>
    <property type="match status" value="1"/>
</dbReference>
<dbReference type="InterPro" id="IPR011279">
    <property type="entry name" value="Chorismate_mutase_GmP"/>
</dbReference>
<name>A0A0X8H1G1_9FIRM</name>
<dbReference type="RefSeq" id="WP_067633939.1">
    <property type="nucleotide sequence ID" value="NZ_CP013213.1"/>
</dbReference>
<dbReference type="OrthoDB" id="9802281at2"/>
<reference evidence="4 5" key="1">
    <citation type="submission" date="2015-10" db="EMBL/GenBank/DDBJ databases">
        <title>Erysipelothrix larvae sp. LV19 isolated from the larval gut of the rhinoceros beetle, Trypoxylus dichotomus.</title>
        <authorList>
            <person name="Lim S."/>
            <person name="Kim B.-C."/>
        </authorList>
    </citation>
    <scope>NUCLEOTIDE SEQUENCE [LARGE SCALE GENOMIC DNA]</scope>
    <source>
        <strain evidence="4 5">LV19</strain>
    </source>
</reference>